<sequence>MSEQGTIEALHHEIGRLIVHDEAFLELPWTSLALVATMRDETTVQLHGYAYLEDGKTEAVTPRASTVAQRFVELHHAARERDPRPWKAALVQIWRSSAKVSFFFEYDDAARWKVTPLNYQTMREELRPK</sequence>
<proteinExistence type="predicted"/>
<reference evidence="1" key="2">
    <citation type="submission" date="2021-08" db="EMBL/GenBank/DDBJ databases">
        <authorList>
            <person name="Tani A."/>
            <person name="Ola A."/>
            <person name="Ogura Y."/>
            <person name="Katsura K."/>
            <person name="Hayashi T."/>
        </authorList>
    </citation>
    <scope>NUCLEOTIDE SEQUENCE</scope>
    <source>
        <strain evidence="1">LMG 23639</strain>
    </source>
</reference>
<name>A0ABQ4SX45_9HYPH</name>
<reference evidence="1" key="1">
    <citation type="journal article" date="2021" name="Front. Microbiol.">
        <title>Comprehensive Comparative Genomics and Phenotyping of Methylobacterium Species.</title>
        <authorList>
            <person name="Alessa O."/>
            <person name="Ogura Y."/>
            <person name="Fujitani Y."/>
            <person name="Takami H."/>
            <person name="Hayashi T."/>
            <person name="Sahin N."/>
            <person name="Tani A."/>
        </authorList>
    </citation>
    <scope>NUCLEOTIDE SEQUENCE</scope>
    <source>
        <strain evidence="1">LMG 23639</strain>
    </source>
</reference>
<dbReference type="RefSeq" id="WP_238275688.1">
    <property type="nucleotide sequence ID" value="NZ_BPQR01000035.1"/>
</dbReference>
<gene>
    <name evidence="1" type="ORF">AOPFMNJM_2118</name>
</gene>
<evidence type="ECO:0000313" key="2">
    <source>
        <dbReference type="Proteomes" id="UP001055102"/>
    </source>
</evidence>
<keyword evidence="2" id="KW-1185">Reference proteome</keyword>
<accession>A0ABQ4SX45</accession>
<comment type="caution">
    <text evidence="1">The sequence shown here is derived from an EMBL/GenBank/DDBJ whole genome shotgun (WGS) entry which is preliminary data.</text>
</comment>
<evidence type="ECO:0000313" key="1">
    <source>
        <dbReference type="EMBL" id="GJE06796.1"/>
    </source>
</evidence>
<dbReference type="Proteomes" id="UP001055102">
    <property type="component" value="Unassembled WGS sequence"/>
</dbReference>
<organism evidence="1 2">
    <name type="scientific">Methylobacterium jeotgali</name>
    <dbReference type="NCBI Taxonomy" id="381630"/>
    <lineage>
        <taxon>Bacteria</taxon>
        <taxon>Pseudomonadati</taxon>
        <taxon>Pseudomonadota</taxon>
        <taxon>Alphaproteobacteria</taxon>
        <taxon>Hyphomicrobiales</taxon>
        <taxon>Methylobacteriaceae</taxon>
        <taxon>Methylobacterium</taxon>
    </lineage>
</organism>
<dbReference type="EMBL" id="BPQR01000035">
    <property type="protein sequence ID" value="GJE06796.1"/>
    <property type="molecule type" value="Genomic_DNA"/>
</dbReference>
<protein>
    <submittedName>
        <fullName evidence="1">Uncharacterized protein</fullName>
    </submittedName>
</protein>